<sequence length="78" mass="8463">MAKSSYDNITRPIRKRSAVTGTLVGVRLQAGQIKAIDAWAAKQNPPVTRPEAIRGMIDAMLHILSKDPGDKPAKKAKI</sequence>
<proteinExistence type="predicted"/>
<evidence type="ECO:0000313" key="2">
    <source>
        <dbReference type="Proteomes" id="UP000189796"/>
    </source>
</evidence>
<accession>A0A1M5QP03</accession>
<reference evidence="1 2" key="1">
    <citation type="submission" date="2016-11" db="EMBL/GenBank/DDBJ databases">
        <authorList>
            <person name="Jaros S."/>
            <person name="Januszkiewicz K."/>
            <person name="Wedrychowicz H."/>
        </authorList>
    </citation>
    <scope>NUCLEOTIDE SEQUENCE [LARGE SCALE GENOMIC DNA]</scope>
    <source>
        <strain evidence="1 2">GAS138</strain>
    </source>
</reference>
<name>A0A1M5QP03_9BRAD</name>
<organism evidence="1 2">
    <name type="scientific">Bradyrhizobium erythrophlei</name>
    <dbReference type="NCBI Taxonomy" id="1437360"/>
    <lineage>
        <taxon>Bacteria</taxon>
        <taxon>Pseudomonadati</taxon>
        <taxon>Pseudomonadota</taxon>
        <taxon>Alphaproteobacteria</taxon>
        <taxon>Hyphomicrobiales</taxon>
        <taxon>Nitrobacteraceae</taxon>
        <taxon>Bradyrhizobium</taxon>
    </lineage>
</organism>
<dbReference type="Proteomes" id="UP000189796">
    <property type="component" value="Chromosome I"/>
</dbReference>
<dbReference type="RefSeq" id="WP_079602797.1">
    <property type="nucleotide sequence ID" value="NZ_LT670817.1"/>
</dbReference>
<dbReference type="OrthoDB" id="8236372at2"/>
<gene>
    <name evidence="1" type="ORF">SAMN05443248_3887</name>
</gene>
<dbReference type="EMBL" id="LT670817">
    <property type="protein sequence ID" value="SHH15480.1"/>
    <property type="molecule type" value="Genomic_DNA"/>
</dbReference>
<dbReference type="AlphaFoldDB" id="A0A1M5QP03"/>
<evidence type="ECO:0000313" key="1">
    <source>
        <dbReference type="EMBL" id="SHH15480.1"/>
    </source>
</evidence>
<evidence type="ECO:0008006" key="3">
    <source>
        <dbReference type="Google" id="ProtNLM"/>
    </source>
</evidence>
<protein>
    <recommendedName>
        <fullName evidence="3">Ribbon-helix-helix protein, copG family</fullName>
    </recommendedName>
</protein>